<evidence type="ECO:0000313" key="1">
    <source>
        <dbReference type="EMBL" id="MFC0568275.1"/>
    </source>
</evidence>
<dbReference type="SUPFAM" id="SSF53474">
    <property type="entry name" value="alpha/beta-Hydrolases"/>
    <property type="match status" value="1"/>
</dbReference>
<sequence>MADDHAGHVLDAIAAALGRLPRSPIMHYPSERGLAYEDVTFPSADGVPLEGWFIPAPGSDRLVIVNHPMYFTRSGLPSHLEPWKSIWGPSGNDIEVDFTPDLAILHRAGYNVLTYDLRSHGLSGTGNGGIASSGIFEARDVLGSLNYVAGRADTRNMTVGLFSRCLGFNATLYAMTLAPEAFANVRCLAGPQPVTEEIILGRVLAVAGVTADPVELDRRVRLATGIGFAARDTRSWAKQCTVPTYVYQVRDDVLTVPEDVQTIFDNIPATDKRLSWIEDSTARWDGYLEFQRRPGPVLDWFADHLST</sequence>
<accession>A0ABV6P5J5</accession>
<dbReference type="RefSeq" id="WP_377343751.1">
    <property type="nucleotide sequence ID" value="NZ_JBHLUE010000034.1"/>
</dbReference>
<gene>
    <name evidence="1" type="ORF">ACFFHU_29570</name>
</gene>
<evidence type="ECO:0000313" key="2">
    <source>
        <dbReference type="Proteomes" id="UP001589894"/>
    </source>
</evidence>
<dbReference type="EMBL" id="JBHLUE010000034">
    <property type="protein sequence ID" value="MFC0568275.1"/>
    <property type="molecule type" value="Genomic_DNA"/>
</dbReference>
<organism evidence="1 2">
    <name type="scientific">Plantactinospora siamensis</name>
    <dbReference type="NCBI Taxonomy" id="555372"/>
    <lineage>
        <taxon>Bacteria</taxon>
        <taxon>Bacillati</taxon>
        <taxon>Actinomycetota</taxon>
        <taxon>Actinomycetes</taxon>
        <taxon>Micromonosporales</taxon>
        <taxon>Micromonosporaceae</taxon>
        <taxon>Plantactinospora</taxon>
    </lineage>
</organism>
<dbReference type="Gene3D" id="3.40.50.1820">
    <property type="entry name" value="alpha/beta hydrolase"/>
    <property type="match status" value="1"/>
</dbReference>
<protein>
    <submittedName>
        <fullName evidence="1">Alpha/beta hydrolase</fullName>
    </submittedName>
</protein>
<dbReference type="InterPro" id="IPR029058">
    <property type="entry name" value="AB_hydrolase_fold"/>
</dbReference>
<proteinExistence type="predicted"/>
<keyword evidence="2" id="KW-1185">Reference proteome</keyword>
<keyword evidence="1" id="KW-0378">Hydrolase</keyword>
<reference evidence="1 2" key="1">
    <citation type="submission" date="2024-09" db="EMBL/GenBank/DDBJ databases">
        <authorList>
            <person name="Sun Q."/>
            <person name="Mori K."/>
        </authorList>
    </citation>
    <scope>NUCLEOTIDE SEQUENCE [LARGE SCALE GENOMIC DNA]</scope>
    <source>
        <strain evidence="1 2">TBRC 2205</strain>
    </source>
</reference>
<dbReference type="GO" id="GO:0016787">
    <property type="term" value="F:hydrolase activity"/>
    <property type="evidence" value="ECO:0007669"/>
    <property type="project" value="UniProtKB-KW"/>
</dbReference>
<comment type="caution">
    <text evidence="1">The sequence shown here is derived from an EMBL/GenBank/DDBJ whole genome shotgun (WGS) entry which is preliminary data.</text>
</comment>
<name>A0ABV6P5J5_9ACTN</name>
<dbReference type="Proteomes" id="UP001589894">
    <property type="component" value="Unassembled WGS sequence"/>
</dbReference>